<dbReference type="Pfam" id="PF09004">
    <property type="entry name" value="ALKBH8_N"/>
    <property type="match status" value="1"/>
</dbReference>
<reference evidence="3" key="1">
    <citation type="submission" date="2024-04" db="EMBL/GenBank/DDBJ databases">
        <title>Salinicola lusitanus LLJ914,a marine bacterium isolated from the Okinawa Trough.</title>
        <authorList>
            <person name="Li J."/>
        </authorList>
    </citation>
    <scope>NUCLEOTIDE SEQUENCE [LARGE SCALE GENOMIC DNA]</scope>
</reference>
<protein>
    <recommendedName>
        <fullName evidence="1">Alkylated DNA repair protein AlkB homologue 8 N-terminal domain-containing protein</fullName>
    </recommendedName>
</protein>
<gene>
    <name evidence="2" type="ORF">WMY93_024151</name>
</gene>
<feature type="domain" description="Alkylated DNA repair protein AlkB homologue 8 N-terminal" evidence="1">
    <location>
        <begin position="32"/>
        <end position="73"/>
    </location>
</feature>
<organism evidence="2 3">
    <name type="scientific">Mugilogobius chulae</name>
    <name type="common">yellowstripe goby</name>
    <dbReference type="NCBI Taxonomy" id="88201"/>
    <lineage>
        <taxon>Eukaryota</taxon>
        <taxon>Metazoa</taxon>
        <taxon>Chordata</taxon>
        <taxon>Craniata</taxon>
        <taxon>Vertebrata</taxon>
        <taxon>Euteleostomi</taxon>
        <taxon>Actinopterygii</taxon>
        <taxon>Neopterygii</taxon>
        <taxon>Teleostei</taxon>
        <taxon>Neoteleostei</taxon>
        <taxon>Acanthomorphata</taxon>
        <taxon>Gobiaria</taxon>
        <taxon>Gobiiformes</taxon>
        <taxon>Gobioidei</taxon>
        <taxon>Gobiidae</taxon>
        <taxon>Gobionellinae</taxon>
        <taxon>Mugilogobius</taxon>
    </lineage>
</organism>
<dbReference type="Proteomes" id="UP001460270">
    <property type="component" value="Unassembled WGS sequence"/>
</dbReference>
<comment type="caution">
    <text evidence="2">The sequence shown here is derived from an EMBL/GenBank/DDBJ whole genome shotgun (WGS) entry which is preliminary data.</text>
</comment>
<accession>A0AAW0NB72</accession>
<evidence type="ECO:0000259" key="1">
    <source>
        <dbReference type="Pfam" id="PF09004"/>
    </source>
</evidence>
<proteinExistence type="predicted"/>
<dbReference type="InterPro" id="IPR015095">
    <property type="entry name" value="AlkB_hom8_N"/>
</dbReference>
<dbReference type="EMBL" id="JBBPFD010000017">
    <property type="protein sequence ID" value="KAK7892188.1"/>
    <property type="molecule type" value="Genomic_DNA"/>
</dbReference>
<dbReference type="AlphaFoldDB" id="A0AAW0NB72"/>
<evidence type="ECO:0000313" key="3">
    <source>
        <dbReference type="Proteomes" id="UP001460270"/>
    </source>
</evidence>
<dbReference type="GO" id="GO:0016706">
    <property type="term" value="F:2-oxoglutarate-dependent dioxygenase activity"/>
    <property type="evidence" value="ECO:0007669"/>
    <property type="project" value="InterPro"/>
</dbReference>
<keyword evidence="3" id="KW-1185">Reference proteome</keyword>
<name>A0AAW0NB72_9GOBI</name>
<sequence>MHQTQLNINGSTVERVPTYKYLGVNIAEDMKWDQHISSVVKKSRQRLYHLRKLRQFNISVELRRTFYCSTVESVLSGCLTVWYGNATERDKKALRRVVRCAERITGTTLLYPEELYKKSCVRRAQQIMADIHHPHHDLFQCALLPQTITLCCDWSAAALGLIRHCQWILKIAGERLTVDIFCPPLSLQAGKKLSIQTRHPYFSALLQLDMNFKDLASKSVVQLATH</sequence>
<dbReference type="GO" id="GO:0008168">
    <property type="term" value="F:methyltransferase activity"/>
    <property type="evidence" value="ECO:0007669"/>
    <property type="project" value="InterPro"/>
</dbReference>
<evidence type="ECO:0000313" key="2">
    <source>
        <dbReference type="EMBL" id="KAK7892188.1"/>
    </source>
</evidence>